<comment type="caution">
    <text evidence="1">The sequence shown here is derived from an EMBL/GenBank/DDBJ whole genome shotgun (WGS) entry which is preliminary data.</text>
</comment>
<name>A0ACB5UBN9_AMBMO</name>
<evidence type="ECO:0000313" key="2">
    <source>
        <dbReference type="Proteomes" id="UP001165064"/>
    </source>
</evidence>
<proteinExistence type="predicted"/>
<keyword evidence="2" id="KW-1185">Reference proteome</keyword>
<gene>
    <name evidence="1" type="ORF">Amon02_001288000</name>
</gene>
<dbReference type="Proteomes" id="UP001165064">
    <property type="component" value="Unassembled WGS sequence"/>
</dbReference>
<evidence type="ECO:0000313" key="1">
    <source>
        <dbReference type="EMBL" id="GMF07388.1"/>
    </source>
</evidence>
<protein>
    <submittedName>
        <fullName evidence="1">Unnamed protein product</fullName>
    </submittedName>
</protein>
<organism evidence="1 2">
    <name type="scientific">Ambrosiozyma monospora</name>
    <name type="common">Yeast</name>
    <name type="synonym">Endomycopsis monosporus</name>
    <dbReference type="NCBI Taxonomy" id="43982"/>
    <lineage>
        <taxon>Eukaryota</taxon>
        <taxon>Fungi</taxon>
        <taxon>Dikarya</taxon>
        <taxon>Ascomycota</taxon>
        <taxon>Saccharomycotina</taxon>
        <taxon>Pichiomycetes</taxon>
        <taxon>Pichiales</taxon>
        <taxon>Pichiaceae</taxon>
        <taxon>Ambrosiozyma</taxon>
    </lineage>
</organism>
<accession>A0ACB5UBN9</accession>
<sequence length="212" mass="24098">MDEVDGMSSGDHGGVGQLSQYCKITETPLICICNDKSLPKMRTFDKTCFDMTWRRPTAKEMRSRLMTIAHREKLKLNPNVIDQLVAGTHNDIRQIINIMSNVARTQGHLDFNDAKSIQESWKKEVVLKPFDVLPRLLSGGSYGNNAQYNLNDKIGLYFNDMDLTPLMMHENYRATRPSKLNGVPSMVNNNGLCYLSMLSHRVSFRVLQSVVK</sequence>
<dbReference type="EMBL" id="BSXS01016174">
    <property type="protein sequence ID" value="GMF07388.1"/>
    <property type="molecule type" value="Genomic_DNA"/>
</dbReference>
<reference evidence="1" key="1">
    <citation type="submission" date="2023-04" db="EMBL/GenBank/DDBJ databases">
        <title>Ambrosiozyma monospora NBRC 10751.</title>
        <authorList>
            <person name="Ichikawa N."/>
            <person name="Sato H."/>
            <person name="Tonouchi N."/>
        </authorList>
    </citation>
    <scope>NUCLEOTIDE SEQUENCE</scope>
    <source>
        <strain evidence="1">NBRC 10751</strain>
    </source>
</reference>